<dbReference type="InterPro" id="IPR029499">
    <property type="entry name" value="PduO-typ"/>
</dbReference>
<dbReference type="NCBIfam" id="TIGR00636">
    <property type="entry name" value="PduO_Nterm"/>
    <property type="match status" value="1"/>
</dbReference>
<keyword evidence="3 6" id="KW-0808">Transferase</keyword>
<evidence type="ECO:0000313" key="8">
    <source>
        <dbReference type="EMBL" id="KXK26493.1"/>
    </source>
</evidence>
<name>A0A136LXW9_9BACT</name>
<dbReference type="GO" id="GO:0005524">
    <property type="term" value="F:ATP binding"/>
    <property type="evidence" value="ECO:0007669"/>
    <property type="project" value="UniProtKB-UniRule"/>
</dbReference>
<comment type="pathway">
    <text evidence="6">Cofactor biosynthesis; adenosylcobalamin biosynthesis; adenosylcobalamin from cob(II)yrinate a,c-diamide: step 2/7.</text>
</comment>
<comment type="catalytic activity">
    <reaction evidence="6">
        <text>2 cob(II)alamin + reduced [electron-transfer flavoprotein] + 2 ATP = 2 adenosylcob(III)alamin + 2 triphosphate + oxidized [electron-transfer flavoprotein] + 3 H(+)</text>
        <dbReference type="Rhea" id="RHEA:28671"/>
        <dbReference type="Rhea" id="RHEA-COMP:10685"/>
        <dbReference type="Rhea" id="RHEA-COMP:10686"/>
        <dbReference type="ChEBI" id="CHEBI:15378"/>
        <dbReference type="ChEBI" id="CHEBI:16304"/>
        <dbReference type="ChEBI" id="CHEBI:18036"/>
        <dbReference type="ChEBI" id="CHEBI:18408"/>
        <dbReference type="ChEBI" id="CHEBI:30616"/>
        <dbReference type="ChEBI" id="CHEBI:57692"/>
        <dbReference type="ChEBI" id="CHEBI:58307"/>
        <dbReference type="EC" id="2.5.1.17"/>
    </reaction>
</comment>
<dbReference type="UniPathway" id="UPA00148">
    <property type="reaction ID" value="UER00233"/>
</dbReference>
<proteinExistence type="inferred from homology"/>
<evidence type="ECO:0000256" key="3">
    <source>
        <dbReference type="ARBA" id="ARBA00022679"/>
    </source>
</evidence>
<dbReference type="GO" id="GO:0009236">
    <property type="term" value="P:cobalamin biosynthetic process"/>
    <property type="evidence" value="ECO:0007669"/>
    <property type="project" value="UniProtKB-UniRule"/>
</dbReference>
<dbReference type="Proteomes" id="UP000070457">
    <property type="component" value="Unassembled WGS sequence"/>
</dbReference>
<dbReference type="STRING" id="1617426.TR69_WS6001000497"/>
<keyword evidence="6" id="KW-0169">Cobalamin biosynthesis</keyword>
<dbReference type="PANTHER" id="PTHR12213">
    <property type="entry name" value="CORRINOID ADENOSYLTRANSFERASE"/>
    <property type="match status" value="1"/>
</dbReference>
<dbReference type="InterPro" id="IPR016030">
    <property type="entry name" value="CblAdoTrfase-like"/>
</dbReference>
<comment type="caution">
    <text evidence="8">The sequence shown here is derived from an EMBL/GenBank/DDBJ whole genome shotgun (WGS) entry which is preliminary data.</text>
</comment>
<dbReference type="Gene3D" id="1.20.1200.10">
    <property type="entry name" value="Cobalamin adenosyltransferase-like"/>
    <property type="match status" value="1"/>
</dbReference>
<evidence type="ECO:0000313" key="9">
    <source>
        <dbReference type="Proteomes" id="UP000070457"/>
    </source>
</evidence>
<dbReference type="FunFam" id="1.20.1200.10:FF:000001">
    <property type="entry name" value="Cob(I)yrinic acid a,c-diamide adenosyltransferase"/>
    <property type="match status" value="1"/>
</dbReference>
<evidence type="ECO:0000256" key="2">
    <source>
        <dbReference type="ARBA" id="ARBA00011233"/>
    </source>
</evidence>
<comment type="similarity">
    <text evidence="1 6">Belongs to the Cob(I)alamin adenosyltransferase family.</text>
</comment>
<keyword evidence="5 6" id="KW-0067">ATP-binding</keyword>
<dbReference type="AlphaFoldDB" id="A0A136LXW9"/>
<evidence type="ECO:0000259" key="7">
    <source>
        <dbReference type="Pfam" id="PF01923"/>
    </source>
</evidence>
<evidence type="ECO:0000256" key="1">
    <source>
        <dbReference type="ARBA" id="ARBA00007487"/>
    </source>
</evidence>
<organism evidence="8 9">
    <name type="scientific">candidate division WS6 bacterium OLB20</name>
    <dbReference type="NCBI Taxonomy" id="1617426"/>
    <lineage>
        <taxon>Bacteria</taxon>
        <taxon>Candidatus Dojkabacteria</taxon>
    </lineage>
</organism>
<accession>A0A136LXW9</accession>
<evidence type="ECO:0000256" key="4">
    <source>
        <dbReference type="ARBA" id="ARBA00022741"/>
    </source>
</evidence>
<evidence type="ECO:0000256" key="6">
    <source>
        <dbReference type="RuleBase" id="RU366026"/>
    </source>
</evidence>
<keyword evidence="4 6" id="KW-0547">Nucleotide-binding</keyword>
<dbReference type="PANTHER" id="PTHR12213:SF0">
    <property type="entry name" value="CORRINOID ADENOSYLTRANSFERASE MMAB"/>
    <property type="match status" value="1"/>
</dbReference>
<dbReference type="InterPro" id="IPR036451">
    <property type="entry name" value="CblAdoTrfase-like_sf"/>
</dbReference>
<dbReference type="SUPFAM" id="SSF89028">
    <property type="entry name" value="Cobalamin adenosyltransferase-like"/>
    <property type="match status" value="1"/>
</dbReference>
<dbReference type="EC" id="2.5.1.17" evidence="6"/>
<dbReference type="Pfam" id="PF01923">
    <property type="entry name" value="Cob_adeno_trans"/>
    <property type="match status" value="1"/>
</dbReference>
<evidence type="ECO:0000256" key="5">
    <source>
        <dbReference type="ARBA" id="ARBA00022840"/>
    </source>
</evidence>
<sequence>MSKLYTKTGDSGTSGLYGGQRLPKTDPVFAALGTIDELNAYLGVVAAAADKQTADLIMSIQHVLFRAGSLVATPAGSPLLKNLARMQESDTATLEEQIDTMTAETPELKNFILPGGDMTASQLFYARAICRRAERCVAALSETTPDRMLMLAYINRLSDWMFARARLINHKAGAAEIIWKP</sequence>
<dbReference type="PATRIC" id="fig|1617426.3.peg.495"/>
<feature type="domain" description="Cobalamin adenosyltransferase-like" evidence="7">
    <location>
        <begin position="4"/>
        <end position="167"/>
    </location>
</feature>
<comment type="catalytic activity">
    <reaction evidence="6">
        <text>2 cob(II)yrinate a,c diamide + reduced [electron-transfer flavoprotein] + 2 ATP = 2 adenosylcob(III)yrinate a,c-diamide + 2 triphosphate + oxidized [electron-transfer flavoprotein] + 3 H(+)</text>
        <dbReference type="Rhea" id="RHEA:11528"/>
        <dbReference type="Rhea" id="RHEA-COMP:10685"/>
        <dbReference type="Rhea" id="RHEA-COMP:10686"/>
        <dbReference type="ChEBI" id="CHEBI:15378"/>
        <dbReference type="ChEBI" id="CHEBI:18036"/>
        <dbReference type="ChEBI" id="CHEBI:30616"/>
        <dbReference type="ChEBI" id="CHEBI:57692"/>
        <dbReference type="ChEBI" id="CHEBI:58307"/>
        <dbReference type="ChEBI" id="CHEBI:58503"/>
        <dbReference type="ChEBI" id="CHEBI:58537"/>
        <dbReference type="EC" id="2.5.1.17"/>
    </reaction>
</comment>
<gene>
    <name evidence="8" type="primary">yvqK</name>
    <name evidence="8" type="ORF">TR69_WS6001000497</name>
</gene>
<dbReference type="GO" id="GO:0008817">
    <property type="term" value="F:corrinoid adenosyltransferase activity"/>
    <property type="evidence" value="ECO:0007669"/>
    <property type="project" value="UniProtKB-UniRule"/>
</dbReference>
<comment type="subunit">
    <text evidence="2">Homotrimer.</text>
</comment>
<dbReference type="EMBL" id="JYNZ01000003">
    <property type="protein sequence ID" value="KXK26493.1"/>
    <property type="molecule type" value="Genomic_DNA"/>
</dbReference>
<reference evidence="8 9" key="1">
    <citation type="submission" date="2015-02" db="EMBL/GenBank/DDBJ databases">
        <title>Improved understanding of the partial-nitritation anammox process through 23 genomes representing the majority of the microbial community.</title>
        <authorList>
            <person name="Speth D.R."/>
            <person name="In T Zandt M."/>
            <person name="Guerrero Cruz S."/>
            <person name="Jetten M.S."/>
            <person name="Dutilh B.E."/>
        </authorList>
    </citation>
    <scope>NUCLEOTIDE SEQUENCE [LARGE SCALE GENOMIC DNA]</scope>
    <source>
        <strain evidence="8">OLB20</strain>
    </source>
</reference>
<protein>
    <recommendedName>
        <fullName evidence="6">Corrinoid adenosyltransferase</fullName>
        <ecNumber evidence="6">2.5.1.17</ecNumber>
    </recommendedName>
    <alternativeName>
        <fullName evidence="6">Cob(II)alamin adenosyltransferase</fullName>
    </alternativeName>
    <alternativeName>
        <fullName evidence="6">Cob(II)yrinic acid a,c-diamide adenosyltransferase</fullName>
    </alternativeName>
    <alternativeName>
        <fullName evidence="6">Cobinamide/cobalamin adenosyltransferase</fullName>
    </alternativeName>
</protein>